<dbReference type="PANTHER" id="PTHR34618:SF1">
    <property type="entry name" value="SECRETED PROTEIN"/>
    <property type="match status" value="1"/>
</dbReference>
<feature type="compositionally biased region" description="Basic and acidic residues" evidence="1">
    <location>
        <begin position="560"/>
        <end position="575"/>
    </location>
</feature>
<keyword evidence="2" id="KW-0732">Signal</keyword>
<dbReference type="AlphaFoldDB" id="N1JEV8"/>
<evidence type="ECO:0000256" key="2">
    <source>
        <dbReference type="SAM" id="SignalP"/>
    </source>
</evidence>
<dbReference type="HOGENOM" id="CLU_526732_0_0_1"/>
<organism evidence="3 4">
    <name type="scientific">Blumeria graminis f. sp. hordei (strain DH14)</name>
    <name type="common">Barley powdery mildew</name>
    <name type="synonym">Oidium monilioides f. sp. hordei</name>
    <dbReference type="NCBI Taxonomy" id="546991"/>
    <lineage>
        <taxon>Eukaryota</taxon>
        <taxon>Fungi</taxon>
        <taxon>Dikarya</taxon>
        <taxon>Ascomycota</taxon>
        <taxon>Pezizomycotina</taxon>
        <taxon>Leotiomycetes</taxon>
        <taxon>Erysiphales</taxon>
        <taxon>Erysiphaceae</taxon>
        <taxon>Blumeria</taxon>
        <taxon>Blumeria hordei</taxon>
    </lineage>
</organism>
<evidence type="ECO:0000313" key="3">
    <source>
        <dbReference type="EMBL" id="CCU76447.1"/>
    </source>
</evidence>
<gene>
    <name evidence="3" type="ORF">BGHDH14_bgh00381</name>
</gene>
<dbReference type="InParanoid" id="N1JEV8"/>
<dbReference type="Proteomes" id="UP000015441">
    <property type="component" value="Unassembled WGS sequence"/>
</dbReference>
<feature type="region of interest" description="Disordered" evidence="1">
    <location>
        <begin position="420"/>
        <end position="445"/>
    </location>
</feature>
<feature type="region of interest" description="Disordered" evidence="1">
    <location>
        <begin position="377"/>
        <end position="405"/>
    </location>
</feature>
<feature type="compositionally biased region" description="Basic and acidic residues" evidence="1">
    <location>
        <begin position="460"/>
        <end position="475"/>
    </location>
</feature>
<evidence type="ECO:0000256" key="1">
    <source>
        <dbReference type="SAM" id="MobiDB-lite"/>
    </source>
</evidence>
<feature type="chain" id="PRO_5004107468" evidence="2">
    <location>
        <begin position="22"/>
        <end position="596"/>
    </location>
</feature>
<protein>
    <submittedName>
        <fullName evidence="3">Putative Egh16H1 isoform B</fullName>
    </submittedName>
</protein>
<feature type="region of interest" description="Disordered" evidence="1">
    <location>
        <begin position="547"/>
        <end position="596"/>
    </location>
</feature>
<dbReference type="InterPro" id="IPR021476">
    <property type="entry name" value="Egh16-like"/>
</dbReference>
<keyword evidence="4" id="KW-1185">Reference proteome</keyword>
<feature type="region of interest" description="Disordered" evidence="1">
    <location>
        <begin position="460"/>
        <end position="485"/>
    </location>
</feature>
<accession>N1JEV8</accession>
<name>N1JEV8_BLUG1</name>
<dbReference type="PANTHER" id="PTHR34618">
    <property type="entry name" value="SURFACE PROTEIN MAS1, PUTATIVE-RELATED"/>
    <property type="match status" value="1"/>
</dbReference>
<sequence>MQYSSTVLIAAFGITSIFTHGVLDSVEGANGVTMPGLSVSDGTPRDCASPLCGSEADTSIIRKREMGTNKATALGRTQGGGPVKASKMMAMFMAGGGNATATKEAREVHAANVLRRSLGERAANGGTKTPKGTMETGVKAAAGVGASNGMPTCSDDGKIKMTYHQVNQDGAGPLTAMIDATSGGTDPAAFKSAQVTKNVPGIGIGGLSAAAVMDFPVEVQMPAGMTCSGTVGDAQNVCIVRMQNAAAAGPFGGSVAVTQSPAAKKRAIEYNLSKRHFARALAKRNAEDDAAAAIAELEKIGSATKDEEAEKEAIEGAKSPLTKKSVEDDAAAAIAELEKMGSATKDEEAEKEAIEGAKSPLTKKSVEDDAAAAIAELEKMGSATKDEEAEKEAIEGAKSPLTKKSVEDDAAAAIAELEKMGSATKDEEAEKEAIEGAKSPLTKKSVEDDAAAAIAELEKMGSATKDEEAEKEAIEGAKSPLTKKSVEDDAAAAIAELEKMGSATKDEDSKLEPVTAASVTRKRNTEDDANAAAAMAEFDKIDKMIKVESKNSDVVPATKKQADKEADKTSTKTDRDAEEDTELAALDAEIEAEDKE</sequence>
<feature type="signal peptide" evidence="2">
    <location>
        <begin position="1"/>
        <end position="21"/>
    </location>
</feature>
<comment type="caution">
    <text evidence="3">The sequence shown here is derived from an EMBL/GenBank/DDBJ whole genome shotgun (WGS) entry which is preliminary data.</text>
</comment>
<feature type="compositionally biased region" description="Basic and acidic residues" evidence="1">
    <location>
        <begin position="500"/>
        <end position="511"/>
    </location>
</feature>
<dbReference type="eggNOG" id="ENOG502SM0P">
    <property type="taxonomic scope" value="Eukaryota"/>
</dbReference>
<feature type="compositionally biased region" description="Acidic residues" evidence="1">
    <location>
        <begin position="576"/>
        <end position="596"/>
    </location>
</feature>
<dbReference type="Pfam" id="PF11327">
    <property type="entry name" value="Egh16-like"/>
    <property type="match status" value="1"/>
</dbReference>
<dbReference type="OrthoDB" id="5310497at2759"/>
<reference evidence="3 4" key="1">
    <citation type="journal article" date="2010" name="Science">
        <title>Genome expansion and gene loss in powdery mildew fungi reveal tradeoffs in extreme parasitism.</title>
        <authorList>
            <person name="Spanu P.D."/>
            <person name="Abbott J.C."/>
            <person name="Amselem J."/>
            <person name="Burgis T.A."/>
            <person name="Soanes D.M."/>
            <person name="Stueber K."/>
            <person name="Ver Loren van Themaat E."/>
            <person name="Brown J.K.M."/>
            <person name="Butcher S.A."/>
            <person name="Gurr S.J."/>
            <person name="Lebrun M.-H."/>
            <person name="Ridout C.J."/>
            <person name="Schulze-Lefert P."/>
            <person name="Talbot N.J."/>
            <person name="Ahmadinejad N."/>
            <person name="Ametz C."/>
            <person name="Barton G.R."/>
            <person name="Benjdia M."/>
            <person name="Bidzinski P."/>
            <person name="Bindschedler L.V."/>
            <person name="Both M."/>
            <person name="Brewer M.T."/>
            <person name="Cadle-Davidson L."/>
            <person name="Cadle-Davidson M.M."/>
            <person name="Collemare J."/>
            <person name="Cramer R."/>
            <person name="Frenkel O."/>
            <person name="Godfrey D."/>
            <person name="Harriman J."/>
            <person name="Hoede C."/>
            <person name="King B.C."/>
            <person name="Klages S."/>
            <person name="Kleemann J."/>
            <person name="Knoll D."/>
            <person name="Koti P.S."/>
            <person name="Kreplak J."/>
            <person name="Lopez-Ruiz F.J."/>
            <person name="Lu X."/>
            <person name="Maekawa T."/>
            <person name="Mahanil S."/>
            <person name="Micali C."/>
            <person name="Milgroom M.G."/>
            <person name="Montana G."/>
            <person name="Noir S."/>
            <person name="O'Connell R.J."/>
            <person name="Oberhaensli S."/>
            <person name="Parlange F."/>
            <person name="Pedersen C."/>
            <person name="Quesneville H."/>
            <person name="Reinhardt R."/>
            <person name="Rott M."/>
            <person name="Sacristan S."/>
            <person name="Schmidt S.M."/>
            <person name="Schoen M."/>
            <person name="Skamnioti P."/>
            <person name="Sommer H."/>
            <person name="Stephens A."/>
            <person name="Takahara H."/>
            <person name="Thordal-Christensen H."/>
            <person name="Vigouroux M."/>
            <person name="Wessling R."/>
            <person name="Wicker T."/>
            <person name="Panstruga R."/>
        </authorList>
    </citation>
    <scope>NUCLEOTIDE SEQUENCE [LARGE SCALE GENOMIC DNA]</scope>
    <source>
        <strain evidence="3">DH14</strain>
    </source>
</reference>
<dbReference type="STRING" id="546991.N1JEV8"/>
<dbReference type="EMBL" id="CAUH01002591">
    <property type="protein sequence ID" value="CCU76447.1"/>
    <property type="molecule type" value="Genomic_DNA"/>
</dbReference>
<feature type="compositionally biased region" description="Basic and acidic residues" evidence="1">
    <location>
        <begin position="338"/>
        <end position="355"/>
    </location>
</feature>
<feature type="region of interest" description="Disordered" evidence="1">
    <location>
        <begin position="500"/>
        <end position="529"/>
    </location>
</feature>
<evidence type="ECO:0000313" key="4">
    <source>
        <dbReference type="Proteomes" id="UP000015441"/>
    </source>
</evidence>
<feature type="compositionally biased region" description="Basic and acidic residues" evidence="1">
    <location>
        <begin position="420"/>
        <end position="435"/>
    </location>
</feature>
<feature type="compositionally biased region" description="Basic and acidic residues" evidence="1">
    <location>
        <begin position="377"/>
        <end position="395"/>
    </location>
</feature>
<feature type="region of interest" description="Disordered" evidence="1">
    <location>
        <begin position="338"/>
        <end position="365"/>
    </location>
</feature>
<proteinExistence type="predicted"/>